<evidence type="ECO:0000313" key="3">
    <source>
        <dbReference type="Proteomes" id="UP000248745"/>
    </source>
</evidence>
<dbReference type="RefSeq" id="WP_110998326.1">
    <property type="nucleotide sequence ID" value="NZ_QKTW01000011.1"/>
</dbReference>
<dbReference type="OrthoDB" id="1161413at2"/>
<gene>
    <name evidence="2" type="ORF">DN068_07715</name>
</gene>
<comment type="caution">
    <text evidence="2">The sequence shown here is derived from an EMBL/GenBank/DDBJ whole genome shotgun (WGS) entry which is preliminary data.</text>
</comment>
<dbReference type="EMBL" id="QKTW01000011">
    <property type="protein sequence ID" value="PZF73600.1"/>
    <property type="molecule type" value="Genomic_DNA"/>
</dbReference>
<protein>
    <recommendedName>
        <fullName evidence="1">IraD/Gp25-like domain-containing protein</fullName>
    </recommendedName>
</protein>
<reference evidence="2 3" key="1">
    <citation type="submission" date="2018-06" db="EMBL/GenBank/DDBJ databases">
        <title>Mucibacter soli gen. nov., sp. nov., a new member of the family Chitinophagaceae producing mucin.</title>
        <authorList>
            <person name="Kim M.-K."/>
            <person name="Park S."/>
            <person name="Kim T.-S."/>
            <person name="Joung Y."/>
            <person name="Han J.-H."/>
            <person name="Kim S.B."/>
        </authorList>
    </citation>
    <scope>NUCLEOTIDE SEQUENCE [LARGE SCALE GENOMIC DNA]</scope>
    <source>
        <strain evidence="2 3">R1-15</strain>
    </source>
</reference>
<dbReference type="Pfam" id="PF04965">
    <property type="entry name" value="GPW_gp25"/>
    <property type="match status" value="1"/>
</dbReference>
<organism evidence="2 3">
    <name type="scientific">Taibaiella soli</name>
    <dbReference type="NCBI Taxonomy" id="1649169"/>
    <lineage>
        <taxon>Bacteria</taxon>
        <taxon>Pseudomonadati</taxon>
        <taxon>Bacteroidota</taxon>
        <taxon>Chitinophagia</taxon>
        <taxon>Chitinophagales</taxon>
        <taxon>Chitinophagaceae</taxon>
        <taxon>Taibaiella</taxon>
    </lineage>
</organism>
<sequence length="145" mass="16852">MDQRHLKLPINVSNFLAGEDAPKCRQGAESIAQHIQLLLTTRPGEHRFDPDYGCSIWDIDFELIVSEGTWKEKFRLAVLDAILNYERRIEQIYVEVSLSAVERFGLRKRPEVRRKAIVFIKAQLVETSEQFSFKTELYLSPLTVE</sequence>
<feature type="domain" description="IraD/Gp25-like" evidence="1">
    <location>
        <begin position="26"/>
        <end position="102"/>
    </location>
</feature>
<dbReference type="InterPro" id="IPR007048">
    <property type="entry name" value="IraD/Gp25-like"/>
</dbReference>
<dbReference type="Gene3D" id="3.10.450.40">
    <property type="match status" value="1"/>
</dbReference>
<evidence type="ECO:0000259" key="1">
    <source>
        <dbReference type="Pfam" id="PF04965"/>
    </source>
</evidence>
<accession>A0A2W2AMQ5</accession>
<dbReference type="SUPFAM" id="SSF160719">
    <property type="entry name" value="gpW/gp25-like"/>
    <property type="match status" value="1"/>
</dbReference>
<dbReference type="Proteomes" id="UP000248745">
    <property type="component" value="Unassembled WGS sequence"/>
</dbReference>
<dbReference type="AlphaFoldDB" id="A0A2W2AMQ5"/>
<keyword evidence="3" id="KW-1185">Reference proteome</keyword>
<name>A0A2W2AMQ5_9BACT</name>
<proteinExistence type="predicted"/>
<evidence type="ECO:0000313" key="2">
    <source>
        <dbReference type="EMBL" id="PZF73600.1"/>
    </source>
</evidence>